<evidence type="ECO:0000313" key="4">
    <source>
        <dbReference type="Proteomes" id="UP000054845"/>
    </source>
</evidence>
<dbReference type="AlphaFoldDB" id="A0A0N7LBD7"/>
<feature type="coiled-coil region" evidence="1">
    <location>
        <begin position="446"/>
        <end position="488"/>
    </location>
</feature>
<evidence type="ECO:0000256" key="2">
    <source>
        <dbReference type="SAM" id="MobiDB-lite"/>
    </source>
</evidence>
<proteinExistence type="predicted"/>
<feature type="region of interest" description="Disordered" evidence="2">
    <location>
        <begin position="41"/>
        <end position="87"/>
    </location>
</feature>
<accession>A0A0N7LBD7</accession>
<evidence type="ECO:0000313" key="3">
    <source>
        <dbReference type="EMBL" id="CEH19098.1"/>
    </source>
</evidence>
<evidence type="ECO:0000256" key="1">
    <source>
        <dbReference type="SAM" id="Coils"/>
    </source>
</evidence>
<dbReference type="EMBL" id="CCYA01000277">
    <property type="protein sequence ID" value="CEH19098.1"/>
    <property type="molecule type" value="Genomic_DNA"/>
</dbReference>
<keyword evidence="1" id="KW-0175">Coiled coil</keyword>
<feature type="compositionally biased region" description="Acidic residues" evidence="2">
    <location>
        <begin position="57"/>
        <end position="68"/>
    </location>
</feature>
<keyword evidence="4" id="KW-1185">Reference proteome</keyword>
<organism evidence="3 4">
    <name type="scientific">Ceraceosorus bombacis</name>
    <dbReference type="NCBI Taxonomy" id="401625"/>
    <lineage>
        <taxon>Eukaryota</taxon>
        <taxon>Fungi</taxon>
        <taxon>Dikarya</taxon>
        <taxon>Basidiomycota</taxon>
        <taxon>Ustilaginomycotina</taxon>
        <taxon>Exobasidiomycetes</taxon>
        <taxon>Ceraceosorales</taxon>
        <taxon>Ceraceosoraceae</taxon>
        <taxon>Ceraceosorus</taxon>
    </lineage>
</organism>
<dbReference type="Proteomes" id="UP000054845">
    <property type="component" value="Unassembled WGS sequence"/>
</dbReference>
<sequence length="520" mass="58261">MSLQMHGLTVRAALTSLDGRSAKFLAIHDIHPIRHGCDISDGDVGKHSTIPRRGGDADESESEEEAEELQAGHQNRHSGRTASPMHEKVPCSVSASYVAPIEEDMMWIVEYSPVEAGFRCPVPFMVYVEHTNADGDELFRRVNFKDPLLRRQNIELGRLAGEIKGHLYAFSTSASTTTFSIYLGLASRRNGRDVQWADSPCHKFKLLHIEGDAQLTGEELSLQTNSQSIPPVGLDEGVQVDQRGGLLGSSPGKRKRTTDDEINVSALLQRQGAPRPSDRCNSTATDVEPVRASLERTVIELSSTTNGSGFLEALDSKEQVKICKVRQAEEDDSVEEQGFLPRRTAAQLAALEDDKAQMARAMARAHAQDTIDDEQDEDSAIVKPEMEQQRRRADQANSGKSILEKCLRDEADKHQRLRKIWARQGEIPDAKAEEKDAAIRRHTISMENKEKKHQAHLRKIDEKFEEEQQHLNAERERLQDEWEQAKLDVRATRSRFNLPDVTPVVDLLADDSGDEERMQA</sequence>
<name>A0A0N7LBD7_9BASI</name>
<protein>
    <submittedName>
        <fullName evidence="3">Uncharacterized protein</fullName>
    </submittedName>
</protein>
<reference evidence="3 4" key="1">
    <citation type="submission" date="2014-09" db="EMBL/GenBank/DDBJ databases">
        <authorList>
            <person name="Magalhaes I.L.F."/>
            <person name="Oliveira U."/>
            <person name="Santos F.R."/>
            <person name="Vidigal T.H.D.A."/>
            <person name="Brescovit A.D."/>
            <person name="Santos A.J."/>
        </authorList>
    </citation>
    <scope>NUCLEOTIDE SEQUENCE [LARGE SCALE GENOMIC DNA]</scope>
</reference>